<dbReference type="AlphaFoldDB" id="A0A0P6XPG6"/>
<evidence type="ECO:0000256" key="1">
    <source>
        <dbReference type="SAM" id="Phobius"/>
    </source>
</evidence>
<feature type="transmembrane region" description="Helical" evidence="1">
    <location>
        <begin position="481"/>
        <end position="498"/>
    </location>
</feature>
<feature type="transmembrane region" description="Helical" evidence="1">
    <location>
        <begin position="394"/>
        <end position="417"/>
    </location>
</feature>
<feature type="transmembrane region" description="Helical" evidence="1">
    <location>
        <begin position="245"/>
        <end position="268"/>
    </location>
</feature>
<dbReference type="Proteomes" id="UP000050514">
    <property type="component" value="Unassembled WGS sequence"/>
</dbReference>
<accession>A0A0P6XPG6</accession>
<protein>
    <recommendedName>
        <fullName evidence="4">Glycosyltransferase RgtA/B/C/D-like domain-containing protein</fullName>
    </recommendedName>
</protein>
<keyword evidence="1" id="KW-0812">Transmembrane</keyword>
<feature type="transmembrane region" description="Helical" evidence="1">
    <location>
        <begin position="316"/>
        <end position="334"/>
    </location>
</feature>
<feature type="transmembrane region" description="Helical" evidence="1">
    <location>
        <begin position="280"/>
        <end position="304"/>
    </location>
</feature>
<dbReference type="STRING" id="360411.AC812_00860"/>
<evidence type="ECO:0008006" key="4">
    <source>
        <dbReference type="Google" id="ProtNLM"/>
    </source>
</evidence>
<keyword evidence="3" id="KW-1185">Reference proteome</keyword>
<dbReference type="EMBL" id="LGHJ01000004">
    <property type="protein sequence ID" value="KPL78534.1"/>
    <property type="molecule type" value="Genomic_DNA"/>
</dbReference>
<feature type="transmembrane region" description="Helical" evidence="1">
    <location>
        <begin position="510"/>
        <end position="530"/>
    </location>
</feature>
<sequence length="682" mass="77647">MKLRWFEVAFALLVIAVHLTVIFAPMDLLLERWFTTDDAFYYFQVARNISEGRGSTLDGIHPSNGYHPLWMLVLIPVFSLARLDLFVPLRLVVGLSVLISLTSGIILYRFLSKTVHPFLAMLAAVFWFFFPPLHRSITQLGMESALNGLCVGVLIFLTGRLLEKPIAQESWRDRLLLGMTALLVLFARLDNVFLVLTVGLVVVFREKRRFIFWLFYLTVGLIAIYLAFFSRIGFPRLLNDFQHTLYAMIGLGVPLKIILAYSMGLFDPMWRGLRKEFSRVCLVSLSSAAVVAILLLMLNVSGVIGSYPRMVGLLDILYSMLLFLPARRLAIGLVGKIEDQEISPLREFFQNFRKWVWRGVGYALPIVIGLSAYLLLNLVWFGTPTPVSGQVKHWWGTILDIVYGQPVNSIPALFGFFENIGQSPWWLLFLPASIISNALSGGMGGVVESAWLRASLVVGWLVLVLIGLIWKIKKSNFDPRILVITPVLSACLLQIMYYTGSYYVNLRPWYWVNESLVGVLLFAFSLDGWFPLFSFIKRKEKWLVAFAGLSMMVIFVWGSLRLLNSYVLQRNTAQSYYLLEVELLEKHTPAGSLIGMPGGGTTAYFIHDRTIINLDGLINSYDYFQHLKNGRGREFLDQLRLDYVFGNPGMIEDSAPYYSLFDGRLEPVTDILEFRLYRYRAP</sequence>
<feature type="transmembrane region" description="Helical" evidence="1">
    <location>
        <begin position="450"/>
        <end position="469"/>
    </location>
</feature>
<evidence type="ECO:0000313" key="2">
    <source>
        <dbReference type="EMBL" id="KPL78534.1"/>
    </source>
</evidence>
<evidence type="ECO:0000313" key="3">
    <source>
        <dbReference type="Proteomes" id="UP000050514"/>
    </source>
</evidence>
<feature type="transmembrane region" description="Helical" evidence="1">
    <location>
        <begin position="92"/>
        <end position="111"/>
    </location>
</feature>
<feature type="transmembrane region" description="Helical" evidence="1">
    <location>
        <begin position="424"/>
        <end position="444"/>
    </location>
</feature>
<feature type="transmembrane region" description="Helical" evidence="1">
    <location>
        <begin position="355"/>
        <end position="382"/>
    </location>
</feature>
<comment type="caution">
    <text evidence="2">The sequence shown here is derived from an EMBL/GenBank/DDBJ whole genome shotgun (WGS) entry which is preliminary data.</text>
</comment>
<proteinExistence type="predicted"/>
<feature type="transmembrane region" description="Helical" evidence="1">
    <location>
        <begin position="542"/>
        <end position="560"/>
    </location>
</feature>
<feature type="transmembrane region" description="Helical" evidence="1">
    <location>
        <begin position="211"/>
        <end position="233"/>
    </location>
</feature>
<reference evidence="2 3" key="1">
    <citation type="submission" date="2015-07" db="EMBL/GenBank/DDBJ databases">
        <title>Draft genome of Bellilinea caldifistulae DSM 17877.</title>
        <authorList>
            <person name="Hemp J."/>
            <person name="Ward L.M."/>
            <person name="Pace L.A."/>
            <person name="Fischer W.W."/>
        </authorList>
    </citation>
    <scope>NUCLEOTIDE SEQUENCE [LARGE SCALE GENOMIC DNA]</scope>
    <source>
        <strain evidence="2 3">GOMI-1</strain>
    </source>
</reference>
<dbReference type="OrthoDB" id="9125015at2"/>
<keyword evidence="1" id="KW-1133">Transmembrane helix</keyword>
<organism evidence="2 3">
    <name type="scientific">Bellilinea caldifistulae</name>
    <dbReference type="NCBI Taxonomy" id="360411"/>
    <lineage>
        <taxon>Bacteria</taxon>
        <taxon>Bacillati</taxon>
        <taxon>Chloroflexota</taxon>
        <taxon>Anaerolineae</taxon>
        <taxon>Anaerolineales</taxon>
        <taxon>Anaerolineaceae</taxon>
        <taxon>Bellilinea</taxon>
    </lineage>
</organism>
<feature type="transmembrane region" description="Helical" evidence="1">
    <location>
        <begin position="182"/>
        <end position="204"/>
    </location>
</feature>
<feature type="transmembrane region" description="Helical" evidence="1">
    <location>
        <begin position="117"/>
        <end position="133"/>
    </location>
</feature>
<name>A0A0P6XPG6_9CHLR</name>
<gene>
    <name evidence="2" type="ORF">AC812_00860</name>
</gene>
<dbReference type="RefSeq" id="WP_061918051.1">
    <property type="nucleotide sequence ID" value="NZ_DF967971.1"/>
</dbReference>
<keyword evidence="1" id="KW-0472">Membrane</keyword>